<keyword evidence="3" id="KW-0732">Signal</keyword>
<feature type="transmembrane region" description="Helical" evidence="2">
    <location>
        <begin position="122"/>
        <end position="144"/>
    </location>
</feature>
<evidence type="ECO:0000313" key="5">
    <source>
        <dbReference type="Proteomes" id="UP000224915"/>
    </source>
</evidence>
<evidence type="ECO:0000256" key="1">
    <source>
        <dbReference type="SAM" id="MobiDB-lite"/>
    </source>
</evidence>
<dbReference type="InterPro" id="IPR019051">
    <property type="entry name" value="Trp_biosyn_TM_oprn/chp"/>
</dbReference>
<keyword evidence="2" id="KW-0472">Membrane</keyword>
<keyword evidence="2 4" id="KW-0812">Transmembrane</keyword>
<reference evidence="4 5" key="1">
    <citation type="submission" date="2017-10" db="EMBL/GenBank/DDBJ databases">
        <title>Sequencing the genomes of 1000 actinobacteria strains.</title>
        <authorList>
            <person name="Klenk H.-P."/>
        </authorList>
    </citation>
    <scope>NUCLEOTIDE SEQUENCE [LARGE SCALE GENOMIC DNA]</scope>
    <source>
        <strain evidence="4 5">DSM 21801</strain>
    </source>
</reference>
<accession>A0A2A9CZE5</accession>
<evidence type="ECO:0000256" key="2">
    <source>
        <dbReference type="SAM" id="Phobius"/>
    </source>
</evidence>
<dbReference type="Pfam" id="PF09534">
    <property type="entry name" value="Trp_oprn_chp"/>
    <property type="match status" value="1"/>
</dbReference>
<evidence type="ECO:0000313" key="4">
    <source>
        <dbReference type="EMBL" id="PFG19763.1"/>
    </source>
</evidence>
<feature type="region of interest" description="Disordered" evidence="1">
    <location>
        <begin position="155"/>
        <end position="179"/>
    </location>
</feature>
<proteinExistence type="predicted"/>
<dbReference type="RefSeq" id="WP_169925895.1">
    <property type="nucleotide sequence ID" value="NZ_PDJD01000001.1"/>
</dbReference>
<dbReference type="AlphaFoldDB" id="A0A2A9CZE5"/>
<name>A0A2A9CZE5_9MICO</name>
<organism evidence="4 5">
    <name type="scientific">Serinibacter salmoneus</name>
    <dbReference type="NCBI Taxonomy" id="556530"/>
    <lineage>
        <taxon>Bacteria</taxon>
        <taxon>Bacillati</taxon>
        <taxon>Actinomycetota</taxon>
        <taxon>Actinomycetes</taxon>
        <taxon>Micrococcales</taxon>
        <taxon>Beutenbergiaceae</taxon>
        <taxon>Serinibacter</taxon>
    </lineage>
</organism>
<evidence type="ECO:0000256" key="3">
    <source>
        <dbReference type="SAM" id="SignalP"/>
    </source>
</evidence>
<keyword evidence="5" id="KW-1185">Reference proteome</keyword>
<protein>
    <submittedName>
        <fullName evidence="4">Tryptophan-associated transmembrane protein</fullName>
    </submittedName>
</protein>
<comment type="caution">
    <text evidence="4">The sequence shown here is derived from an EMBL/GenBank/DDBJ whole genome shotgun (WGS) entry which is preliminary data.</text>
</comment>
<gene>
    <name evidence="4" type="ORF">ATL40_1333</name>
</gene>
<feature type="transmembrane region" description="Helical" evidence="2">
    <location>
        <begin position="48"/>
        <end position="67"/>
    </location>
</feature>
<sequence>MTRLRLLGAVLLLAALAAAGAAATWFSAPVDAATGTIVVSASGFEASPVLGALVLVLGAGLAALLLVHGALARVVTGVMVLAALSLVVAGVLAWRDPHAALASAAAQATGVAQVSGAVTTTVWPVAFLVVGVLLTLTVAGLLAVPASAARGARYERDARGSHTPADDWDSLSRGQDPTA</sequence>
<feature type="signal peptide" evidence="3">
    <location>
        <begin position="1"/>
        <end position="21"/>
    </location>
</feature>
<feature type="chain" id="PRO_5038959564" evidence="3">
    <location>
        <begin position="22"/>
        <end position="179"/>
    </location>
</feature>
<dbReference type="EMBL" id="PDJD01000001">
    <property type="protein sequence ID" value="PFG19763.1"/>
    <property type="molecule type" value="Genomic_DNA"/>
</dbReference>
<feature type="transmembrane region" description="Helical" evidence="2">
    <location>
        <begin position="74"/>
        <end position="94"/>
    </location>
</feature>
<dbReference type="Proteomes" id="UP000224915">
    <property type="component" value="Unassembled WGS sequence"/>
</dbReference>
<keyword evidence="2" id="KW-1133">Transmembrane helix</keyword>